<organism evidence="1 2">
    <name type="scientific">Rhizophagus irregularis (strain DAOM 197198w)</name>
    <name type="common">Glomus intraradices</name>
    <dbReference type="NCBI Taxonomy" id="1432141"/>
    <lineage>
        <taxon>Eukaryota</taxon>
        <taxon>Fungi</taxon>
        <taxon>Fungi incertae sedis</taxon>
        <taxon>Mucoromycota</taxon>
        <taxon>Glomeromycotina</taxon>
        <taxon>Glomeromycetes</taxon>
        <taxon>Glomerales</taxon>
        <taxon>Glomeraceae</taxon>
        <taxon>Rhizophagus</taxon>
    </lineage>
</organism>
<evidence type="ECO:0000313" key="2">
    <source>
        <dbReference type="Proteomes" id="UP000022910"/>
    </source>
</evidence>
<accession>A0A015K9Q0</accession>
<dbReference type="OrthoDB" id="2344483at2759"/>
<dbReference type="EMBL" id="JEMT01027804">
    <property type="protein sequence ID" value="EXX56186.1"/>
    <property type="molecule type" value="Genomic_DNA"/>
</dbReference>
<evidence type="ECO:0000313" key="1">
    <source>
        <dbReference type="EMBL" id="EXX56186.1"/>
    </source>
</evidence>
<keyword evidence="2" id="KW-1185">Reference proteome</keyword>
<dbReference type="Gene3D" id="3.80.10.10">
    <property type="entry name" value="Ribonuclease Inhibitor"/>
    <property type="match status" value="1"/>
</dbReference>
<proteinExistence type="predicted"/>
<dbReference type="HOGENOM" id="CLU_028913_0_1_1"/>
<evidence type="ECO:0008006" key="3">
    <source>
        <dbReference type="Google" id="ProtNLM"/>
    </source>
</evidence>
<name>A0A015K9Q0_RHIIW</name>
<dbReference type="SUPFAM" id="SSF52047">
    <property type="entry name" value="RNI-like"/>
    <property type="match status" value="1"/>
</dbReference>
<dbReference type="Proteomes" id="UP000022910">
    <property type="component" value="Unassembled WGS sequence"/>
</dbReference>
<dbReference type="PANTHER" id="PTHR38926">
    <property type="entry name" value="F-BOX DOMAIN CONTAINING PROTEIN, EXPRESSED"/>
    <property type="match status" value="1"/>
</dbReference>
<dbReference type="AlphaFoldDB" id="A0A015K9Q0"/>
<sequence length="489" mass="57314">MSCQLLADCLNEIFEYLEDDKVTLHSCLLVNHLWCEISVRILWRNVWRFKSTSSFQSDQVSSKMFDNIITCLPDESKEILHKNGIFVSKSTSRPSFFNYISFCKVLSVNEIDLIIQHFLEIQRLGLTRSLHYYKYLILHEILKMYMKQVPSLKALKYLSTKNISNITLTYFPESIGCLTNLSVLSCGSDIHSEFFYQLSQICCNIRSLTVEFEGTVSNGLKDLISSQHRLESLSLIQSYNSTDWKELIPSLKKHSNTLIKLKINGGENDGPLSFITRFKNLQELTLFFDYNDAFEDFKELKFVKFSQLQILKLSFGCPTVDIMIKFFENNGKNLKEFCTCNYDNRLNLAIARFCPNLKSLFTLFLDNEIETLKAIFNNCQQLESIKVWCGNGYLNESELFEALANYSPKNFNELEIYFIEREILSENLEKFFNNWKNRISQRSLSFIILIEDNDTTNMINNENMKIIEKYKNLGIIKKFEIREYKDYEI</sequence>
<dbReference type="PANTHER" id="PTHR38926:SF5">
    <property type="entry name" value="F-BOX AND LEUCINE-RICH REPEAT PROTEIN 6"/>
    <property type="match status" value="1"/>
</dbReference>
<reference evidence="1 2" key="1">
    <citation type="submission" date="2014-02" db="EMBL/GenBank/DDBJ databases">
        <title>Single nucleus genome sequencing reveals high similarity among nuclei of an endomycorrhizal fungus.</title>
        <authorList>
            <person name="Lin K."/>
            <person name="Geurts R."/>
            <person name="Zhang Z."/>
            <person name="Limpens E."/>
            <person name="Saunders D.G."/>
            <person name="Mu D."/>
            <person name="Pang E."/>
            <person name="Cao H."/>
            <person name="Cha H."/>
            <person name="Lin T."/>
            <person name="Zhou Q."/>
            <person name="Shang Y."/>
            <person name="Li Y."/>
            <person name="Ivanov S."/>
            <person name="Sharma T."/>
            <person name="Velzen R.V."/>
            <person name="Ruijter N.D."/>
            <person name="Aanen D.K."/>
            <person name="Win J."/>
            <person name="Kamoun S."/>
            <person name="Bisseling T."/>
            <person name="Huang S."/>
        </authorList>
    </citation>
    <scope>NUCLEOTIDE SEQUENCE [LARGE SCALE GENOMIC DNA]</scope>
    <source>
        <strain evidence="2">DAOM197198w</strain>
    </source>
</reference>
<protein>
    <recommendedName>
        <fullName evidence="3">F-box domain-containing protein</fullName>
    </recommendedName>
</protein>
<gene>
    <name evidence="1" type="ORF">RirG_218520</name>
</gene>
<comment type="caution">
    <text evidence="1">The sequence shown here is derived from an EMBL/GenBank/DDBJ whole genome shotgun (WGS) entry which is preliminary data.</text>
</comment>
<dbReference type="InterPro" id="IPR032675">
    <property type="entry name" value="LRR_dom_sf"/>
</dbReference>